<accession>A0A1B1UBS3</accession>
<evidence type="ECO:0000256" key="7">
    <source>
        <dbReference type="ARBA" id="ARBA00023169"/>
    </source>
</evidence>
<dbReference type="RefSeq" id="WP_065727491.1">
    <property type="nucleotide sequence ID" value="NZ_CP016428.1"/>
</dbReference>
<dbReference type="Proteomes" id="UP000092839">
    <property type="component" value="Chromosome"/>
</dbReference>
<evidence type="ECO:0000256" key="1">
    <source>
        <dbReference type="ARBA" id="ARBA00004141"/>
    </source>
</evidence>
<keyword evidence="3" id="KW-0808">Transferase</keyword>
<evidence type="ECO:0000313" key="11">
    <source>
        <dbReference type="Proteomes" id="UP000092839"/>
    </source>
</evidence>
<evidence type="ECO:0000256" key="5">
    <source>
        <dbReference type="ARBA" id="ARBA00022989"/>
    </source>
</evidence>
<feature type="transmembrane region" description="Helical" evidence="8">
    <location>
        <begin position="24"/>
        <end position="49"/>
    </location>
</feature>
<dbReference type="Pfam" id="PF02397">
    <property type="entry name" value="Bac_transf"/>
    <property type="match status" value="1"/>
</dbReference>
<dbReference type="GO" id="GO:0000271">
    <property type="term" value="P:polysaccharide biosynthetic process"/>
    <property type="evidence" value="ECO:0007669"/>
    <property type="project" value="UniProtKB-KW"/>
</dbReference>
<dbReference type="GO" id="GO:0089702">
    <property type="term" value="F:undecaprenyl-phosphate glucose phosphotransferase activity"/>
    <property type="evidence" value="ECO:0007669"/>
    <property type="project" value="TreeGrafter"/>
</dbReference>
<keyword evidence="5 8" id="KW-1133">Transmembrane helix</keyword>
<keyword evidence="4 8" id="KW-0812">Transmembrane</keyword>
<evidence type="ECO:0000256" key="3">
    <source>
        <dbReference type="ARBA" id="ARBA00022679"/>
    </source>
</evidence>
<dbReference type="PANTHER" id="PTHR30576:SF21">
    <property type="entry name" value="UDP-GLUCOSE:UNDECAPRENYL-PHOSPHATE GLUCOSE-1-PHOSPHATE TRANSFERASE"/>
    <property type="match status" value="1"/>
</dbReference>
<sequence length="473" mass="52947">MLQSTFSGPVASSKEIGQSHDDRLVLAAMLALTEMAAVAISTYLAFVAYHLTVWGGLPGTISYGWICTQLALMYGIICLADRQYDLHGAEWNRQALHRGVLALALAFVFLLALMFISGTVLSYSRGTFLAQLAIALPTQITIRALLLHAIEVGRKSGRWTSPGVVVLVFPDVEKPTVLLEQLSSTQDEIRQVYRLDSTNIWLQLQTILRDTRTHQCDAVLLLFHSHNMDAVTRAVDMLSEMPVRIQLLPVGMLNFMRCSRIGCFGHASVLESASGPDWVMDRFLKRSFDLFVAAAAGLLLMPLILMVAALIKLSSRGPVLFKQTRHGYNNKPITVLKFRTMVAGPASARQATRDDPRVTRIGRILRRTSIDELPQLFNVIRGDMSIVGPRPHAVWHNQMFEGQIARLSRRHNVKPGITGWAQVNGLRGETDTFEKMRARVEHDLYYIDNWSLGFDLKIVLMTILSKKSYENAY</sequence>
<dbReference type="KEGG" id="bic:LMTR13_08505"/>
<dbReference type="InterPro" id="IPR017475">
    <property type="entry name" value="EPS_sugar_tfrase"/>
</dbReference>
<dbReference type="AlphaFoldDB" id="A0A1B1UBS3"/>
<comment type="subcellular location">
    <subcellularLocation>
        <location evidence="1">Membrane</location>
        <topology evidence="1">Multi-pass membrane protein</topology>
    </subcellularLocation>
</comment>
<feature type="transmembrane region" description="Helical" evidence="8">
    <location>
        <begin position="290"/>
        <end position="311"/>
    </location>
</feature>
<name>A0A1B1UBS3_9BRAD</name>
<dbReference type="GO" id="GO:0016020">
    <property type="term" value="C:membrane"/>
    <property type="evidence" value="ECO:0007669"/>
    <property type="project" value="UniProtKB-SubCell"/>
</dbReference>
<evidence type="ECO:0000259" key="9">
    <source>
        <dbReference type="Pfam" id="PF02397"/>
    </source>
</evidence>
<dbReference type="PANTHER" id="PTHR30576">
    <property type="entry name" value="COLANIC BIOSYNTHESIS UDP-GLUCOSE LIPID CARRIER TRANSFERASE"/>
    <property type="match status" value="1"/>
</dbReference>
<dbReference type="InterPro" id="IPR003362">
    <property type="entry name" value="Bact_transf"/>
</dbReference>
<organism evidence="10 11">
    <name type="scientific">Bradyrhizobium icense</name>
    <dbReference type="NCBI Taxonomy" id="1274631"/>
    <lineage>
        <taxon>Bacteria</taxon>
        <taxon>Pseudomonadati</taxon>
        <taxon>Pseudomonadota</taxon>
        <taxon>Alphaproteobacteria</taxon>
        <taxon>Hyphomicrobiales</taxon>
        <taxon>Nitrobacteraceae</taxon>
        <taxon>Bradyrhizobium</taxon>
    </lineage>
</organism>
<keyword evidence="7" id="KW-0270">Exopolysaccharide synthesis</keyword>
<feature type="transmembrane region" description="Helical" evidence="8">
    <location>
        <begin position="61"/>
        <end position="80"/>
    </location>
</feature>
<feature type="domain" description="Bacterial sugar transferase" evidence="9">
    <location>
        <begin position="285"/>
        <end position="464"/>
    </location>
</feature>
<dbReference type="OrthoDB" id="9808602at2"/>
<keyword evidence="11" id="KW-1185">Reference proteome</keyword>
<feature type="transmembrane region" description="Helical" evidence="8">
    <location>
        <begin position="100"/>
        <end position="122"/>
    </location>
</feature>
<reference evidence="10 11" key="1">
    <citation type="submission" date="2016-07" db="EMBL/GenBank/DDBJ databases">
        <title>Complete genome sequence of Bradyrhizobium icense LMTR 13T, a potential inoculant strain isolated from lima bean (Phaseolus lunatus) in Peru.</title>
        <authorList>
            <person name="Ormeno-Orrillo E."/>
            <person name="Duran D."/>
            <person name="Rogel M.A."/>
            <person name="Rey L."/>
            <person name="Imperial J."/>
            <person name="Ruiz-Argueso T."/>
            <person name="Martinez-Romero E."/>
        </authorList>
    </citation>
    <scope>NUCLEOTIDE SEQUENCE [LARGE SCALE GENOMIC DNA]</scope>
    <source>
        <strain evidence="10 11">LMTR 13</strain>
    </source>
</reference>
<gene>
    <name evidence="10" type="ORF">LMTR13_08505</name>
</gene>
<evidence type="ECO:0000256" key="6">
    <source>
        <dbReference type="ARBA" id="ARBA00023136"/>
    </source>
</evidence>
<comment type="similarity">
    <text evidence="2">Belongs to the bacterial sugar transferase family.</text>
</comment>
<dbReference type="EMBL" id="CP016428">
    <property type="protein sequence ID" value="ANW00209.1"/>
    <property type="molecule type" value="Genomic_DNA"/>
</dbReference>
<dbReference type="GO" id="GO:0009242">
    <property type="term" value="P:colanic acid biosynthetic process"/>
    <property type="evidence" value="ECO:0007669"/>
    <property type="project" value="TreeGrafter"/>
</dbReference>
<evidence type="ECO:0000256" key="4">
    <source>
        <dbReference type="ARBA" id="ARBA00022692"/>
    </source>
</evidence>
<evidence type="ECO:0000256" key="8">
    <source>
        <dbReference type="SAM" id="Phobius"/>
    </source>
</evidence>
<protein>
    <recommendedName>
        <fullName evidence="9">Bacterial sugar transferase domain-containing protein</fullName>
    </recommendedName>
</protein>
<dbReference type="NCBIfam" id="TIGR03025">
    <property type="entry name" value="EPS_sugtrans"/>
    <property type="match status" value="1"/>
</dbReference>
<evidence type="ECO:0000256" key="2">
    <source>
        <dbReference type="ARBA" id="ARBA00006464"/>
    </source>
</evidence>
<dbReference type="STRING" id="1274631.LMTR13_08505"/>
<evidence type="ECO:0000313" key="10">
    <source>
        <dbReference type="EMBL" id="ANW00209.1"/>
    </source>
</evidence>
<keyword evidence="6 8" id="KW-0472">Membrane</keyword>
<proteinExistence type="inferred from homology"/>
<feature type="transmembrane region" description="Helical" evidence="8">
    <location>
        <begin position="128"/>
        <end position="150"/>
    </location>
</feature>